<dbReference type="PROSITE" id="PS51257">
    <property type="entry name" value="PROKAR_LIPOPROTEIN"/>
    <property type="match status" value="1"/>
</dbReference>
<dbReference type="Gene3D" id="3.30.1380.10">
    <property type="match status" value="1"/>
</dbReference>
<dbReference type="InterPro" id="IPR003709">
    <property type="entry name" value="VanY-like_core_dom"/>
</dbReference>
<dbReference type="RefSeq" id="WP_347324261.1">
    <property type="nucleotide sequence ID" value="NZ_JBCGUH010000003.1"/>
</dbReference>
<dbReference type="CDD" id="cd14852">
    <property type="entry name" value="LD-carboxypeptidase"/>
    <property type="match status" value="1"/>
</dbReference>
<evidence type="ECO:0000256" key="2">
    <source>
        <dbReference type="SAM" id="SignalP"/>
    </source>
</evidence>
<proteinExistence type="predicted"/>
<dbReference type="InterPro" id="IPR052179">
    <property type="entry name" value="DD-CPase-like"/>
</dbReference>
<feature type="region of interest" description="Disordered" evidence="1">
    <location>
        <begin position="32"/>
        <end position="134"/>
    </location>
</feature>
<dbReference type="InterPro" id="IPR058193">
    <property type="entry name" value="VanY/YodJ_core_dom"/>
</dbReference>
<feature type="compositionally biased region" description="Low complexity" evidence="1">
    <location>
        <begin position="44"/>
        <end position="127"/>
    </location>
</feature>
<feature type="domain" description="D-alanyl-D-alanine carboxypeptidase-like core" evidence="3">
    <location>
        <begin position="200"/>
        <end position="329"/>
    </location>
</feature>
<keyword evidence="2" id="KW-0732">Signal</keyword>
<evidence type="ECO:0000313" key="5">
    <source>
        <dbReference type="Proteomes" id="UP001597233"/>
    </source>
</evidence>
<evidence type="ECO:0000256" key="1">
    <source>
        <dbReference type="SAM" id="MobiDB-lite"/>
    </source>
</evidence>
<protein>
    <submittedName>
        <fullName evidence="4">M15 family metallopeptidase</fullName>
    </submittedName>
</protein>
<accession>A0ABW4REM4</accession>
<sequence>MNKSTSWKWAVPAGILMSGMIFAGCAGNAQNDTGAATQQGSTAESTQTGNTGSTNTTENTDTTNKTGQTDTANSSEQTTGNSQTSGSANNTSASNNSSDGQSSSGSSQSNTGSGSTTNDSTGETTNSAAPSGDAASLLQIREQSSLQSTISEKGGKMVVNNPESITVIVNKKRSLPDGYIPPDLVVPNVAFSYSGVLEKSHMRKEAAAALEQLFAASKKDGLDLRAVSGYRSYKRQVSIYKNNVATKGQAYTDRVSARPGTSEHQTGLAIDVSGPGIGYGLEQSFGATKEGKWLKQHAPEYGFVIRYTENGESSTGYTWEPWHIRYIGKAIAQDVTSKGMTLEQYFDEKNMKS</sequence>
<dbReference type="Proteomes" id="UP001597233">
    <property type="component" value="Unassembled WGS sequence"/>
</dbReference>
<organism evidence="4 5">
    <name type="scientific">Paenibacillus wenxiniae</name>
    <dbReference type="NCBI Taxonomy" id="1636843"/>
    <lineage>
        <taxon>Bacteria</taxon>
        <taxon>Bacillati</taxon>
        <taxon>Bacillota</taxon>
        <taxon>Bacilli</taxon>
        <taxon>Bacillales</taxon>
        <taxon>Paenibacillaceae</taxon>
        <taxon>Paenibacillus</taxon>
    </lineage>
</organism>
<feature type="compositionally biased region" description="Polar residues" evidence="1">
    <location>
        <begin position="32"/>
        <end position="43"/>
    </location>
</feature>
<dbReference type="Pfam" id="PF02557">
    <property type="entry name" value="VanY"/>
    <property type="match status" value="1"/>
</dbReference>
<evidence type="ECO:0000313" key="4">
    <source>
        <dbReference type="EMBL" id="MFD1884611.1"/>
    </source>
</evidence>
<feature type="signal peptide" evidence="2">
    <location>
        <begin position="1"/>
        <end position="23"/>
    </location>
</feature>
<keyword evidence="5" id="KW-1185">Reference proteome</keyword>
<evidence type="ECO:0000259" key="3">
    <source>
        <dbReference type="Pfam" id="PF02557"/>
    </source>
</evidence>
<dbReference type="SUPFAM" id="SSF55166">
    <property type="entry name" value="Hedgehog/DD-peptidase"/>
    <property type="match status" value="1"/>
</dbReference>
<dbReference type="InterPro" id="IPR009045">
    <property type="entry name" value="Zn_M74/Hedgehog-like"/>
</dbReference>
<comment type="caution">
    <text evidence="4">The sequence shown here is derived from an EMBL/GenBank/DDBJ whole genome shotgun (WGS) entry which is preliminary data.</text>
</comment>
<name>A0ABW4REM4_9BACL</name>
<feature type="chain" id="PRO_5047226970" evidence="2">
    <location>
        <begin position="24"/>
        <end position="353"/>
    </location>
</feature>
<dbReference type="PANTHER" id="PTHR34385:SF1">
    <property type="entry name" value="PEPTIDOGLYCAN L-ALANYL-D-GLUTAMATE ENDOPEPTIDASE CWLK"/>
    <property type="match status" value="1"/>
</dbReference>
<dbReference type="PANTHER" id="PTHR34385">
    <property type="entry name" value="D-ALANYL-D-ALANINE CARBOXYPEPTIDASE"/>
    <property type="match status" value="1"/>
</dbReference>
<reference evidence="5" key="1">
    <citation type="journal article" date="2019" name="Int. J. Syst. Evol. Microbiol.">
        <title>The Global Catalogue of Microorganisms (GCM) 10K type strain sequencing project: providing services to taxonomists for standard genome sequencing and annotation.</title>
        <authorList>
            <consortium name="The Broad Institute Genomics Platform"/>
            <consortium name="The Broad Institute Genome Sequencing Center for Infectious Disease"/>
            <person name="Wu L."/>
            <person name="Ma J."/>
        </authorList>
    </citation>
    <scope>NUCLEOTIDE SEQUENCE [LARGE SCALE GENOMIC DNA]</scope>
    <source>
        <strain evidence="5">CCUG 54950</strain>
    </source>
</reference>
<dbReference type="EMBL" id="JBHUEH010000010">
    <property type="protein sequence ID" value="MFD1884611.1"/>
    <property type="molecule type" value="Genomic_DNA"/>
</dbReference>
<gene>
    <name evidence="4" type="ORF">ACFSC9_03670</name>
</gene>